<feature type="domain" description="TonB-dependent receptor plug" evidence="10">
    <location>
        <begin position="69"/>
        <end position="177"/>
    </location>
</feature>
<evidence type="ECO:0000256" key="3">
    <source>
        <dbReference type="ARBA" id="ARBA00022452"/>
    </source>
</evidence>
<dbReference type="SUPFAM" id="SSF56935">
    <property type="entry name" value="Porins"/>
    <property type="match status" value="1"/>
</dbReference>
<sequence length="684" mass="74791">MSDLRHLLTHVTRRPAILPFRNQLIFSTLCLMALNAGNAHAQTLDYNAFETLFGEPVTSSATGKPQRASDLPTDMQIITHDQIVSSGAQSVPDVLRMVAGINVRSYSTLGANVSIRGNDAAGGSRTLVLVDGRQVYLDGYNFTDWGLLPVSLRDIRQIEVVRGPNSAVYGFNASGGVINIVTRDVLHENKSYIHLNGGSLGNFGGELVASHKFSSQLAAKLSLNGFQADEYRDARSRGTILKTHTLNASLDLRGQITSPIDWQLSGTIGQERTPFWADLGTYAVTNPLSKSLEGKINADTSAGLIEFKAYQNSYTSGAYDTVSALGMTLPIDFDYSLDTTDTQLSDTISLNSQNDLRLAAEYRYTTLSAREAGMQLASEYDMLAAGSVVWDYRILPDLTLTNAVRLDAFYVPSMRNPLPAYGEISASHQYIEPSFNSRIRYDAGAAGVFGLNVARGIQLPALFDFAPTMSFGAATILNNASIMPSTTINIGLNYSRNIRPVGAYFSLALFAQRTSNMLGTPFSPNFNYSPPATLTTQPENYGRVDVAGGEARLNGSVLAGLKWDLSYAMTAVRDLNKSSLINFQRQTPVNSVIGGFSYNLGKFELSSHVRWQSHYQDIIADFSRLTLNNVKIHGFVTLNARIAWHFDKRFILSLSGDQLADPELRETSGLRIQRRLLGGLTAQF</sequence>
<comment type="similarity">
    <text evidence="8">Belongs to the TonB-dependent receptor family.</text>
</comment>
<evidence type="ECO:0000256" key="4">
    <source>
        <dbReference type="ARBA" id="ARBA00022692"/>
    </source>
</evidence>
<dbReference type="EMBL" id="WOTB01000039">
    <property type="protein sequence ID" value="NHN86558.1"/>
    <property type="molecule type" value="Genomic_DNA"/>
</dbReference>
<evidence type="ECO:0000313" key="11">
    <source>
        <dbReference type="EMBL" id="NHN86558.1"/>
    </source>
</evidence>
<reference evidence="11 12" key="1">
    <citation type="journal article" date="2020" name="Int. J. Syst. Evol. Microbiol.">
        <title>Novel acetic acid bacteria from cider fermentations: Acetobacter conturbans sp. nov. and Acetobacter fallax sp. nov.</title>
        <authorList>
            <person name="Sombolestani A.S."/>
            <person name="Cleenwerck I."/>
            <person name="Cnockaert M."/>
            <person name="Borremans W."/>
            <person name="Wieme A.D."/>
            <person name="De Vuyst L."/>
            <person name="Vandamme P."/>
        </authorList>
    </citation>
    <scope>NUCLEOTIDE SEQUENCE [LARGE SCALE GENOMIC DNA]</scope>
    <source>
        <strain evidence="11 12">LMG 30640</strain>
    </source>
</reference>
<dbReference type="Pfam" id="PF07715">
    <property type="entry name" value="Plug"/>
    <property type="match status" value="1"/>
</dbReference>
<keyword evidence="3 8" id="KW-1134">Transmembrane beta strand</keyword>
<evidence type="ECO:0000256" key="8">
    <source>
        <dbReference type="PROSITE-ProRule" id="PRU01360"/>
    </source>
</evidence>
<gene>
    <name evidence="11" type="ORF">GOB93_18265</name>
</gene>
<evidence type="ECO:0000256" key="5">
    <source>
        <dbReference type="ARBA" id="ARBA00022729"/>
    </source>
</evidence>
<accession>A0ABX0JSU2</accession>
<proteinExistence type="inferred from homology"/>
<evidence type="ECO:0000256" key="7">
    <source>
        <dbReference type="ARBA" id="ARBA00023237"/>
    </source>
</evidence>
<dbReference type="Gene3D" id="2.40.170.20">
    <property type="entry name" value="TonB-dependent receptor, beta-barrel domain"/>
    <property type="match status" value="1"/>
</dbReference>
<keyword evidence="6 8" id="KW-0472">Membrane</keyword>
<dbReference type="InterPro" id="IPR037066">
    <property type="entry name" value="Plug_dom_sf"/>
</dbReference>
<keyword evidence="12" id="KW-1185">Reference proteome</keyword>
<dbReference type="PROSITE" id="PS52016">
    <property type="entry name" value="TONB_DEPENDENT_REC_3"/>
    <property type="match status" value="1"/>
</dbReference>
<feature type="signal peptide" evidence="9">
    <location>
        <begin position="1"/>
        <end position="41"/>
    </location>
</feature>
<dbReference type="InterPro" id="IPR012910">
    <property type="entry name" value="Plug_dom"/>
</dbReference>
<dbReference type="InterPro" id="IPR039426">
    <property type="entry name" value="TonB-dep_rcpt-like"/>
</dbReference>
<dbReference type="RefSeq" id="WP_173584892.1">
    <property type="nucleotide sequence ID" value="NZ_WOTB01000039.1"/>
</dbReference>
<evidence type="ECO:0000256" key="1">
    <source>
        <dbReference type="ARBA" id="ARBA00004571"/>
    </source>
</evidence>
<keyword evidence="5 9" id="KW-0732">Signal</keyword>
<keyword evidence="2 8" id="KW-0813">Transport</keyword>
<dbReference type="InterPro" id="IPR036942">
    <property type="entry name" value="Beta-barrel_TonB_sf"/>
</dbReference>
<evidence type="ECO:0000313" key="12">
    <source>
        <dbReference type="Proteomes" id="UP000635278"/>
    </source>
</evidence>
<evidence type="ECO:0000256" key="9">
    <source>
        <dbReference type="SAM" id="SignalP"/>
    </source>
</evidence>
<name>A0ABX0JSU2_9PROT</name>
<keyword evidence="7 8" id="KW-0998">Cell outer membrane</keyword>
<evidence type="ECO:0000259" key="10">
    <source>
        <dbReference type="Pfam" id="PF07715"/>
    </source>
</evidence>
<dbReference type="Gene3D" id="2.170.130.10">
    <property type="entry name" value="TonB-dependent receptor, plug domain"/>
    <property type="match status" value="1"/>
</dbReference>
<evidence type="ECO:0000256" key="2">
    <source>
        <dbReference type="ARBA" id="ARBA00022448"/>
    </source>
</evidence>
<comment type="caution">
    <text evidence="11">The sequence shown here is derived from an EMBL/GenBank/DDBJ whole genome shotgun (WGS) entry which is preliminary data.</text>
</comment>
<evidence type="ECO:0000256" key="6">
    <source>
        <dbReference type="ARBA" id="ARBA00023136"/>
    </source>
</evidence>
<dbReference type="PANTHER" id="PTHR30069:SF29">
    <property type="entry name" value="HEMOGLOBIN AND HEMOGLOBIN-HAPTOGLOBIN-BINDING PROTEIN 1-RELATED"/>
    <property type="match status" value="1"/>
</dbReference>
<organism evidence="11 12">
    <name type="scientific">Acetobacter musti</name>
    <dbReference type="NCBI Taxonomy" id="864732"/>
    <lineage>
        <taxon>Bacteria</taxon>
        <taxon>Pseudomonadati</taxon>
        <taxon>Pseudomonadota</taxon>
        <taxon>Alphaproteobacteria</taxon>
        <taxon>Acetobacterales</taxon>
        <taxon>Acetobacteraceae</taxon>
        <taxon>Acetobacter</taxon>
    </lineage>
</organism>
<dbReference type="PANTHER" id="PTHR30069">
    <property type="entry name" value="TONB-DEPENDENT OUTER MEMBRANE RECEPTOR"/>
    <property type="match status" value="1"/>
</dbReference>
<dbReference type="Proteomes" id="UP000635278">
    <property type="component" value="Unassembled WGS sequence"/>
</dbReference>
<protein>
    <submittedName>
        <fullName evidence="11">TonB-dependent receptor plug domain-containing protein</fullName>
    </submittedName>
</protein>
<comment type="subcellular location">
    <subcellularLocation>
        <location evidence="1 8">Cell outer membrane</location>
        <topology evidence="1 8">Multi-pass membrane protein</topology>
    </subcellularLocation>
</comment>
<keyword evidence="11" id="KW-0675">Receptor</keyword>
<feature type="chain" id="PRO_5046482146" evidence="9">
    <location>
        <begin position="42"/>
        <end position="684"/>
    </location>
</feature>
<keyword evidence="4 8" id="KW-0812">Transmembrane</keyword>